<proteinExistence type="predicted"/>
<dbReference type="OrthoDB" id="6419648at2759"/>
<dbReference type="EMBL" id="KK116545">
    <property type="protein sequence ID" value="KFM68082.1"/>
    <property type="molecule type" value="Genomic_DNA"/>
</dbReference>
<evidence type="ECO:0000313" key="3">
    <source>
        <dbReference type="Proteomes" id="UP000054359"/>
    </source>
</evidence>
<sequence>MSTFNMEIAVEKLELLINQSETLLNTIALELEGKLKKDSKVQFSPSNLILSVQELGDDLQNLKAEAEVLIKDQEAVKHELDNEMQIICKKLPDMQERTGHSTNDANAACSIFKSRVQLHCG</sequence>
<feature type="coiled-coil region" evidence="1">
    <location>
        <begin position="52"/>
        <end position="83"/>
    </location>
</feature>
<name>A0A087TSJ3_STEMI</name>
<protein>
    <submittedName>
        <fullName evidence="2">Uncharacterized protein</fullName>
    </submittedName>
</protein>
<keyword evidence="3" id="KW-1185">Reference proteome</keyword>
<evidence type="ECO:0000313" key="2">
    <source>
        <dbReference type="EMBL" id="KFM68082.1"/>
    </source>
</evidence>
<accession>A0A087TSJ3</accession>
<keyword evidence="1" id="KW-0175">Coiled coil</keyword>
<dbReference type="AlphaFoldDB" id="A0A087TSJ3"/>
<reference evidence="2 3" key="1">
    <citation type="submission" date="2013-11" db="EMBL/GenBank/DDBJ databases">
        <title>Genome sequencing of Stegodyphus mimosarum.</title>
        <authorList>
            <person name="Bechsgaard J."/>
        </authorList>
    </citation>
    <scope>NUCLEOTIDE SEQUENCE [LARGE SCALE GENOMIC DNA]</scope>
</reference>
<feature type="non-terminal residue" evidence="2">
    <location>
        <position position="121"/>
    </location>
</feature>
<gene>
    <name evidence="2" type="ORF">X975_26023</name>
</gene>
<dbReference type="OMA" id="NEMQIIC"/>
<dbReference type="Gene3D" id="6.10.250.1380">
    <property type="match status" value="1"/>
</dbReference>
<dbReference type="Proteomes" id="UP000054359">
    <property type="component" value="Unassembled WGS sequence"/>
</dbReference>
<evidence type="ECO:0000256" key="1">
    <source>
        <dbReference type="SAM" id="Coils"/>
    </source>
</evidence>
<organism evidence="2 3">
    <name type="scientific">Stegodyphus mimosarum</name>
    <name type="common">African social velvet spider</name>
    <dbReference type="NCBI Taxonomy" id="407821"/>
    <lineage>
        <taxon>Eukaryota</taxon>
        <taxon>Metazoa</taxon>
        <taxon>Ecdysozoa</taxon>
        <taxon>Arthropoda</taxon>
        <taxon>Chelicerata</taxon>
        <taxon>Arachnida</taxon>
        <taxon>Araneae</taxon>
        <taxon>Araneomorphae</taxon>
        <taxon>Entelegynae</taxon>
        <taxon>Eresoidea</taxon>
        <taxon>Eresidae</taxon>
        <taxon>Stegodyphus</taxon>
    </lineage>
</organism>